<feature type="transmembrane region" description="Helical" evidence="15">
    <location>
        <begin position="68"/>
        <end position="87"/>
    </location>
</feature>
<keyword evidence="5" id="KW-0597">Phosphoprotein</keyword>
<dbReference type="CDD" id="cd10322">
    <property type="entry name" value="SLC5sbd"/>
    <property type="match status" value="1"/>
</dbReference>
<evidence type="ECO:0000256" key="7">
    <source>
        <dbReference type="ARBA" id="ARBA00022692"/>
    </source>
</evidence>
<dbReference type="GO" id="GO:0005524">
    <property type="term" value="F:ATP binding"/>
    <property type="evidence" value="ECO:0007669"/>
    <property type="project" value="UniProtKB-KW"/>
</dbReference>
<evidence type="ECO:0000256" key="14">
    <source>
        <dbReference type="SAM" id="Coils"/>
    </source>
</evidence>
<dbReference type="SMART" id="SM00388">
    <property type="entry name" value="HisKA"/>
    <property type="match status" value="1"/>
</dbReference>
<dbReference type="PANTHER" id="PTHR43065">
    <property type="entry name" value="SENSOR HISTIDINE KINASE"/>
    <property type="match status" value="1"/>
</dbReference>
<dbReference type="InterPro" id="IPR000014">
    <property type="entry name" value="PAS"/>
</dbReference>
<evidence type="ECO:0000256" key="3">
    <source>
        <dbReference type="ARBA" id="ARBA00006434"/>
    </source>
</evidence>
<keyword evidence="7 15" id="KW-0812">Transmembrane</keyword>
<evidence type="ECO:0000256" key="11">
    <source>
        <dbReference type="ARBA" id="ARBA00022989"/>
    </source>
</evidence>
<dbReference type="PROSITE" id="PS50283">
    <property type="entry name" value="NA_SOLUT_SYMP_3"/>
    <property type="match status" value="1"/>
</dbReference>
<keyword evidence="13 15" id="KW-0472">Membrane</keyword>
<evidence type="ECO:0000256" key="1">
    <source>
        <dbReference type="ARBA" id="ARBA00000085"/>
    </source>
</evidence>
<evidence type="ECO:0000259" key="18">
    <source>
        <dbReference type="PROSITE" id="PS50113"/>
    </source>
</evidence>
<dbReference type="GO" id="GO:0016020">
    <property type="term" value="C:membrane"/>
    <property type="evidence" value="ECO:0007669"/>
    <property type="project" value="UniProtKB-SubCell"/>
</dbReference>
<dbReference type="EC" id="2.7.13.3" evidence="4"/>
<dbReference type="InterPro" id="IPR036097">
    <property type="entry name" value="HisK_dim/P_sf"/>
</dbReference>
<organism evidence="19 20">
    <name type="scientific">Syntrophobacter fumaroxidans (strain DSM 10017 / MPOB)</name>
    <dbReference type="NCBI Taxonomy" id="335543"/>
    <lineage>
        <taxon>Bacteria</taxon>
        <taxon>Pseudomonadati</taxon>
        <taxon>Thermodesulfobacteriota</taxon>
        <taxon>Syntrophobacteria</taxon>
        <taxon>Syntrophobacterales</taxon>
        <taxon>Syntrophobacteraceae</taxon>
        <taxon>Syntrophobacter</taxon>
    </lineage>
</organism>
<evidence type="ECO:0000256" key="5">
    <source>
        <dbReference type="ARBA" id="ARBA00022553"/>
    </source>
</evidence>
<sequence length="1071" mass="120134">MLDSGIVLSAFCLYMACLFLIALWVERKSAAGRSPANNPFVYSLSLAVYCTAWTYYGSVGQAATSGFLFLPMYLGPTIAIMLWWSILRRLVHLRNSRRITSIADFISARYGRSQSVAAMVTLIALVGITPYVALQLKAIISTFEIITAADASSWIRADVGPLVVVLMVVFTIILGVRRLDPTERHEGMMMALAVECVIKLLALLTVGIFVTYFMYDGFGDIFRRFSESPFHHVFELGRHDAGSYVTWTGYLVLSMSAILFLPRQFHVAVVENHDEKHILTAMWLLPLYLLLVSMFVLPIAAGGLLDGRPPDQADTFVLRIPLQHGKPWLSLLVFIGGFSAAAGMIMITSVTMATMITNHLLLPLVQWIPGLAFVKRHLLKCRWGAVAGFIIIGYWFEERIGESYMLVNIGLISFAAGLQFAPAILGGLFWRGGNKTGAILGLAGGFAVWSYTLLLPSFIKSGWISNALLEKGAWGIELLKPEELFGLTGLNPLSHAVLWTMFVNIGLYVAGSLCSRERDEERSLAEEFVGVLGTPAPLRRARRWDAYIELAPKRSEIEKVFGQYFAEPEATAMVEKCLFQTGIHQAARISIVQLVELHNEVERSLAGAIGSAAAHKALQQGTIFTPREAQELSEVYGEILADLKVLPSELSERIDYYQERERLLLQQARELEEKVNELRKQIRKRKRAQAALRESEERYRTLVESTSDAILMVDKDRMIVSTNQAFLDLFGYERGELEGQSIRVVHPSEESYVVFGQRAHHAIRTGAPFRTEWNLVRKDGTILPMEGSYSAIRGPDGSPTAYVAVIRDITERKKAEEELKNYRDRLENMVRERTLQLEAAQKALVQREKLKTLGAIAAEVAHEIRNPLMSLGGFAMRLQKKYPESPEVEIILEESRRLEKILDRIKDYLRPVDIRSRECPVNTVAAECVGLLAQDLERERVVWQLDLAPELPPALVDPDVLGEVFVHVITHIAKVMDKQGLLTIRTYESDRNIQIDFRYRLPAHKSVQDPERLFLPFEEGDATGGVPLSYRLLKGMGGLLFVTQEERDTLFTVSLPRVPESSGDTKQSIDE</sequence>
<keyword evidence="20" id="KW-1185">Reference proteome</keyword>
<proteinExistence type="inferred from homology"/>
<evidence type="ECO:0000256" key="8">
    <source>
        <dbReference type="ARBA" id="ARBA00022741"/>
    </source>
</evidence>
<gene>
    <name evidence="19" type="ordered locus">Sfum_0294</name>
</gene>
<dbReference type="InterPro" id="IPR036890">
    <property type="entry name" value="HATPase_C_sf"/>
</dbReference>
<keyword evidence="9 19" id="KW-0418">Kinase</keyword>
<evidence type="ECO:0000256" key="13">
    <source>
        <dbReference type="ARBA" id="ARBA00023136"/>
    </source>
</evidence>
<dbReference type="GO" id="GO:0006355">
    <property type="term" value="P:regulation of DNA-templated transcription"/>
    <property type="evidence" value="ECO:0007669"/>
    <property type="project" value="InterPro"/>
</dbReference>
<feature type="domain" description="PAS" evidence="17">
    <location>
        <begin position="695"/>
        <end position="766"/>
    </location>
</feature>
<dbReference type="InParanoid" id="A0LEZ3"/>
<dbReference type="GO" id="GO:0022857">
    <property type="term" value="F:transmembrane transporter activity"/>
    <property type="evidence" value="ECO:0007669"/>
    <property type="project" value="InterPro"/>
</dbReference>
<dbReference type="HOGENOM" id="CLU_000445_22_0_7"/>
<dbReference type="InterPro" id="IPR001610">
    <property type="entry name" value="PAC"/>
</dbReference>
<evidence type="ECO:0000259" key="16">
    <source>
        <dbReference type="PROSITE" id="PS50109"/>
    </source>
</evidence>
<feature type="domain" description="PAC" evidence="18">
    <location>
        <begin position="769"/>
        <end position="821"/>
    </location>
</feature>
<dbReference type="InterPro" id="IPR013767">
    <property type="entry name" value="PAS_fold"/>
</dbReference>
<dbReference type="KEGG" id="sfu:Sfum_0294"/>
<evidence type="ECO:0000256" key="2">
    <source>
        <dbReference type="ARBA" id="ARBA00004141"/>
    </source>
</evidence>
<dbReference type="InterPro" id="IPR035965">
    <property type="entry name" value="PAS-like_dom_sf"/>
</dbReference>
<dbReference type="Gene3D" id="3.30.565.10">
    <property type="entry name" value="Histidine kinase-like ATPase, C-terminal domain"/>
    <property type="match status" value="1"/>
</dbReference>
<dbReference type="InterPro" id="IPR038377">
    <property type="entry name" value="Na/Glc_symporter_sf"/>
</dbReference>
<dbReference type="eggNOG" id="COG1842">
    <property type="taxonomic scope" value="Bacteria"/>
</dbReference>
<evidence type="ECO:0000256" key="9">
    <source>
        <dbReference type="ARBA" id="ARBA00022777"/>
    </source>
</evidence>
<keyword evidence="10" id="KW-0067">ATP-binding</keyword>
<evidence type="ECO:0000256" key="12">
    <source>
        <dbReference type="ARBA" id="ARBA00023012"/>
    </source>
</evidence>
<dbReference type="PROSITE" id="PS50109">
    <property type="entry name" value="HIS_KIN"/>
    <property type="match status" value="1"/>
</dbReference>
<dbReference type="SMART" id="SM00086">
    <property type="entry name" value="PAC"/>
    <property type="match status" value="1"/>
</dbReference>
<dbReference type="SUPFAM" id="SSF55874">
    <property type="entry name" value="ATPase domain of HSP90 chaperone/DNA topoisomerase II/histidine kinase"/>
    <property type="match status" value="1"/>
</dbReference>
<feature type="transmembrane region" description="Helical" evidence="15">
    <location>
        <begin position="154"/>
        <end position="176"/>
    </location>
</feature>
<dbReference type="Gene3D" id="1.20.1730.10">
    <property type="entry name" value="Sodium/glucose cotransporter"/>
    <property type="match status" value="1"/>
</dbReference>
<keyword evidence="6" id="KW-0808">Transferase</keyword>
<feature type="transmembrane region" description="Helical" evidence="15">
    <location>
        <begin position="188"/>
        <end position="215"/>
    </location>
</feature>
<comment type="subcellular location">
    <subcellularLocation>
        <location evidence="2">Membrane</location>
        <topology evidence="2">Multi-pass membrane protein</topology>
    </subcellularLocation>
</comment>
<dbReference type="AlphaFoldDB" id="A0LEZ3"/>
<keyword evidence="11 15" id="KW-1133">Transmembrane helix</keyword>
<feature type="transmembrane region" description="Helical" evidence="15">
    <location>
        <begin position="244"/>
        <end position="262"/>
    </location>
</feature>
<dbReference type="eggNOG" id="COG3852">
    <property type="taxonomic scope" value="Bacteria"/>
</dbReference>
<dbReference type="InterPro" id="IPR000700">
    <property type="entry name" value="PAS-assoc_C"/>
</dbReference>
<feature type="transmembrane region" description="Helical" evidence="15">
    <location>
        <begin position="377"/>
        <end position="396"/>
    </location>
</feature>
<comment type="catalytic activity">
    <reaction evidence="1">
        <text>ATP + protein L-histidine = ADP + protein N-phospho-L-histidine.</text>
        <dbReference type="EC" id="2.7.13.3"/>
    </reaction>
</comment>
<feature type="transmembrane region" description="Helical" evidence="15">
    <location>
        <begin position="408"/>
        <end position="430"/>
    </location>
</feature>
<protein>
    <recommendedName>
        <fullName evidence="4">histidine kinase</fullName>
        <ecNumber evidence="4">2.7.13.3</ecNumber>
    </recommendedName>
</protein>
<feature type="transmembrane region" description="Helical" evidence="15">
    <location>
        <begin position="37"/>
        <end position="56"/>
    </location>
</feature>
<accession>A0LEZ3</accession>
<dbReference type="InterPro" id="IPR003661">
    <property type="entry name" value="HisK_dim/P_dom"/>
</dbReference>
<dbReference type="Proteomes" id="UP000001784">
    <property type="component" value="Chromosome"/>
</dbReference>
<dbReference type="Gene3D" id="1.10.287.130">
    <property type="match status" value="1"/>
</dbReference>
<reference evidence="19 20" key="1">
    <citation type="submission" date="2006-10" db="EMBL/GenBank/DDBJ databases">
        <title>Complete sequence of Syntrophobacter fumaroxidans MPOB.</title>
        <authorList>
            <consortium name="US DOE Joint Genome Institute"/>
            <person name="Copeland A."/>
            <person name="Lucas S."/>
            <person name="Lapidus A."/>
            <person name="Barry K."/>
            <person name="Detter J.C."/>
            <person name="Glavina del Rio T."/>
            <person name="Hammon N."/>
            <person name="Israni S."/>
            <person name="Pitluck S."/>
            <person name="Goltsman E.G."/>
            <person name="Martinez M."/>
            <person name="Schmutz J."/>
            <person name="Larimer F."/>
            <person name="Land M."/>
            <person name="Hauser L."/>
            <person name="Kyrpides N."/>
            <person name="Kim E."/>
            <person name="Boone D.R."/>
            <person name="Brockman F."/>
            <person name="Culley D."/>
            <person name="Ferry J."/>
            <person name="Gunsalus R."/>
            <person name="McInerney M.J."/>
            <person name="Morrison M."/>
            <person name="Plugge C."/>
            <person name="Rohlin L."/>
            <person name="Scholten J."/>
            <person name="Sieber J."/>
            <person name="Stams A.J.M."/>
            <person name="Worm P."/>
            <person name="Henstra A.M."/>
            <person name="Richardson P."/>
        </authorList>
    </citation>
    <scope>NUCLEOTIDE SEQUENCE [LARGE SCALE GENOMIC DNA]</scope>
    <source>
        <strain evidence="20">DSM 10017 / MPOB</strain>
    </source>
</reference>
<feature type="coiled-coil region" evidence="14">
    <location>
        <begin position="654"/>
        <end position="705"/>
    </location>
</feature>
<dbReference type="Pfam" id="PF00989">
    <property type="entry name" value="PAS"/>
    <property type="match status" value="1"/>
</dbReference>
<evidence type="ECO:0000256" key="10">
    <source>
        <dbReference type="ARBA" id="ARBA00022840"/>
    </source>
</evidence>
<evidence type="ECO:0000256" key="6">
    <source>
        <dbReference type="ARBA" id="ARBA00022679"/>
    </source>
</evidence>
<evidence type="ECO:0000256" key="4">
    <source>
        <dbReference type="ARBA" id="ARBA00012438"/>
    </source>
</evidence>
<name>A0LEZ3_SYNFM</name>
<evidence type="ECO:0000256" key="15">
    <source>
        <dbReference type="SAM" id="Phobius"/>
    </source>
</evidence>
<dbReference type="InterPro" id="IPR005467">
    <property type="entry name" value="His_kinase_dom"/>
</dbReference>
<comment type="similarity">
    <text evidence="3">Belongs to the sodium:solute symporter (SSF) (TC 2.A.21) family.</text>
</comment>
<dbReference type="OrthoDB" id="567977at2"/>
<dbReference type="CDD" id="cd00130">
    <property type="entry name" value="PAS"/>
    <property type="match status" value="1"/>
</dbReference>
<dbReference type="PROSITE" id="PS50112">
    <property type="entry name" value="PAS"/>
    <property type="match status" value="1"/>
</dbReference>
<dbReference type="PROSITE" id="PS50113">
    <property type="entry name" value="PAC"/>
    <property type="match status" value="1"/>
</dbReference>
<feature type="transmembrane region" description="Helical" evidence="15">
    <location>
        <begin position="283"/>
        <end position="305"/>
    </location>
</feature>
<dbReference type="NCBIfam" id="TIGR00229">
    <property type="entry name" value="sensory_box"/>
    <property type="match status" value="1"/>
</dbReference>
<dbReference type="RefSeq" id="WP_011697168.1">
    <property type="nucleotide sequence ID" value="NC_008554.1"/>
</dbReference>
<feature type="transmembrane region" description="Helical" evidence="15">
    <location>
        <begin position="6"/>
        <end position="25"/>
    </location>
</feature>
<feature type="domain" description="Histidine kinase" evidence="16">
    <location>
        <begin position="859"/>
        <end position="1059"/>
    </location>
</feature>
<dbReference type="STRING" id="335543.Sfum_0294"/>
<dbReference type="EMBL" id="CP000478">
    <property type="protein sequence ID" value="ABK15995.1"/>
    <property type="molecule type" value="Genomic_DNA"/>
</dbReference>
<keyword evidence="14" id="KW-0175">Coiled coil</keyword>
<dbReference type="eggNOG" id="COG0591">
    <property type="taxonomic scope" value="Bacteria"/>
</dbReference>
<dbReference type="Pfam" id="PF00512">
    <property type="entry name" value="HisKA"/>
    <property type="match status" value="1"/>
</dbReference>
<keyword evidence="8" id="KW-0547">Nucleotide-binding</keyword>
<feature type="coiled-coil region" evidence="14">
    <location>
        <begin position="805"/>
        <end position="843"/>
    </location>
</feature>
<dbReference type="PANTHER" id="PTHR43065:SF10">
    <property type="entry name" value="PEROXIDE STRESS-ACTIVATED HISTIDINE KINASE MAK3"/>
    <property type="match status" value="1"/>
</dbReference>
<keyword evidence="12" id="KW-0902">Two-component regulatory system</keyword>
<feature type="transmembrane region" description="Helical" evidence="15">
    <location>
        <begin position="437"/>
        <end position="459"/>
    </location>
</feature>
<feature type="transmembrane region" description="Helical" evidence="15">
    <location>
        <begin position="328"/>
        <end position="356"/>
    </location>
</feature>
<dbReference type="Gene3D" id="3.30.450.20">
    <property type="entry name" value="PAS domain"/>
    <property type="match status" value="1"/>
</dbReference>
<feature type="transmembrane region" description="Helical" evidence="15">
    <location>
        <begin position="116"/>
        <end position="134"/>
    </location>
</feature>
<dbReference type="SUPFAM" id="SSF47384">
    <property type="entry name" value="Homodimeric domain of signal transducing histidine kinase"/>
    <property type="match status" value="1"/>
</dbReference>
<dbReference type="InterPro" id="IPR001734">
    <property type="entry name" value="Na/solute_symporter"/>
</dbReference>
<evidence type="ECO:0000313" key="19">
    <source>
        <dbReference type="EMBL" id="ABK15995.1"/>
    </source>
</evidence>
<dbReference type="SUPFAM" id="SSF55785">
    <property type="entry name" value="PYP-like sensor domain (PAS domain)"/>
    <property type="match status" value="1"/>
</dbReference>
<evidence type="ECO:0000259" key="17">
    <source>
        <dbReference type="PROSITE" id="PS50112"/>
    </source>
</evidence>
<dbReference type="SMART" id="SM00091">
    <property type="entry name" value="PAS"/>
    <property type="match status" value="1"/>
</dbReference>
<dbReference type="CDD" id="cd00082">
    <property type="entry name" value="HisKA"/>
    <property type="match status" value="1"/>
</dbReference>
<evidence type="ECO:0000313" key="20">
    <source>
        <dbReference type="Proteomes" id="UP000001784"/>
    </source>
</evidence>
<dbReference type="GO" id="GO:0000155">
    <property type="term" value="F:phosphorelay sensor kinase activity"/>
    <property type="evidence" value="ECO:0007669"/>
    <property type="project" value="InterPro"/>
</dbReference>